<evidence type="ECO:0000313" key="1">
    <source>
        <dbReference type="EMBL" id="TGL36789.1"/>
    </source>
</evidence>
<name>A0A4R9JCN5_9LEPT</name>
<dbReference type="AlphaFoldDB" id="A0A4R9JCN5"/>
<proteinExistence type="predicted"/>
<gene>
    <name evidence="1" type="ORF">EHQ52_02615</name>
</gene>
<reference evidence="1" key="1">
    <citation type="journal article" date="2019" name="PLoS Negl. Trop. Dis.">
        <title>Revisiting the worldwide diversity of Leptospira species in the environment.</title>
        <authorList>
            <person name="Vincent A.T."/>
            <person name="Schiettekatte O."/>
            <person name="Bourhy P."/>
            <person name="Veyrier F.J."/>
            <person name="Picardeau M."/>
        </authorList>
    </citation>
    <scope>NUCLEOTIDE SEQUENCE [LARGE SCALE GENOMIC DNA]</scope>
    <source>
        <strain evidence="1">201800265</strain>
    </source>
</reference>
<comment type="caution">
    <text evidence="1">The sequence shown here is derived from an EMBL/GenBank/DDBJ whole genome shotgun (WGS) entry which is preliminary data.</text>
</comment>
<organism evidence="1 2">
    <name type="scientific">Leptospira koniambonensis</name>
    <dbReference type="NCBI Taxonomy" id="2484950"/>
    <lineage>
        <taxon>Bacteria</taxon>
        <taxon>Pseudomonadati</taxon>
        <taxon>Spirochaetota</taxon>
        <taxon>Spirochaetia</taxon>
        <taxon>Leptospirales</taxon>
        <taxon>Leptospiraceae</taxon>
        <taxon>Leptospira</taxon>
    </lineage>
</organism>
<dbReference type="InterPro" id="IPR011057">
    <property type="entry name" value="Mss4-like_sf"/>
</dbReference>
<evidence type="ECO:0000313" key="2">
    <source>
        <dbReference type="Proteomes" id="UP000297871"/>
    </source>
</evidence>
<dbReference type="SUPFAM" id="SSF51316">
    <property type="entry name" value="Mss4-like"/>
    <property type="match status" value="1"/>
</dbReference>
<protein>
    <submittedName>
        <fullName evidence="1">GFA family protein</fullName>
    </submittedName>
</protein>
<sequence>MCKEKILGVSVKPENFRFLKGEEEVTVYPSRIDGIFCKHCGVGIGGRGDFPEAGGKFISINLGTFDNLDPKEWVESPVSYYDGLHDRWDREPEFFSHL</sequence>
<dbReference type="Proteomes" id="UP000297871">
    <property type="component" value="Unassembled WGS sequence"/>
</dbReference>
<dbReference type="OrthoDB" id="327703at2"/>
<dbReference type="EMBL" id="RQFY01000001">
    <property type="protein sequence ID" value="TGL36789.1"/>
    <property type="molecule type" value="Genomic_DNA"/>
</dbReference>
<accession>A0A4R9JCN5</accession>
<dbReference type="Gene3D" id="2.170.150.70">
    <property type="match status" value="1"/>
</dbReference>
<keyword evidence="2" id="KW-1185">Reference proteome</keyword>